<reference evidence="3" key="1">
    <citation type="submission" date="2021-01" db="EMBL/GenBank/DDBJ databases">
        <authorList>
            <person name="Lovell J.T."/>
            <person name="Bentley N."/>
            <person name="Bhattarai G."/>
            <person name="Jenkins J.W."/>
            <person name="Sreedasyam A."/>
            <person name="Alarcon Y."/>
            <person name="Bock C."/>
            <person name="Boston L."/>
            <person name="Carlson J."/>
            <person name="Cervantes K."/>
            <person name="Clermont K."/>
            <person name="Krom N."/>
            <person name="Kubenka K."/>
            <person name="Mamidi S."/>
            <person name="Mattison C."/>
            <person name="Monteros M."/>
            <person name="Pisani C."/>
            <person name="Plott C."/>
            <person name="Rajasekar S."/>
            <person name="Rhein H.S."/>
            <person name="Rohla C."/>
            <person name="Song M."/>
            <person name="Hilaire R.S."/>
            <person name="Shu S."/>
            <person name="Wells L."/>
            <person name="Wang X."/>
            <person name="Webber J."/>
            <person name="Heerema R.J."/>
            <person name="Klein P."/>
            <person name="Conner P."/>
            <person name="Grauke L."/>
            <person name="Grimwood J."/>
            <person name="Schmutz J."/>
            <person name="Randall J.J."/>
        </authorList>
    </citation>
    <scope>NUCLEOTIDE SEQUENCE</scope>
    <source>
        <tissue evidence="3">Leaf</tissue>
    </source>
</reference>
<keyword evidence="1" id="KW-0472">Membrane</keyword>
<gene>
    <name evidence="3" type="ORF">I3842_01G100300</name>
</gene>
<sequence length="234" mass="26310">MGVGIIIKDSDALIWVGRTRRPHPPRKKRNELRPLRPHEQRIHSPSNLNVRNLPLSAHYILHFNLISITNRKKGMWVPVLKNLTWAAIILGLSNAVVVLLGAFLVILAYPSCDHRYVFPFVAVSFAAGVRIVAMVPSGIAQEATAMTILESPSDNSAGVVDAVLRLERRMRYKKWLWWTRFATVITVLQFVGATYLMFHMAKYISHPGSSSNCVLGKMGPSNHLCLQVERCHLV</sequence>
<organism evidence="3 4">
    <name type="scientific">Carya illinoinensis</name>
    <name type="common">Pecan</name>
    <dbReference type="NCBI Taxonomy" id="32201"/>
    <lineage>
        <taxon>Eukaryota</taxon>
        <taxon>Viridiplantae</taxon>
        <taxon>Streptophyta</taxon>
        <taxon>Embryophyta</taxon>
        <taxon>Tracheophyta</taxon>
        <taxon>Spermatophyta</taxon>
        <taxon>Magnoliopsida</taxon>
        <taxon>eudicotyledons</taxon>
        <taxon>Gunneridae</taxon>
        <taxon>Pentapetalae</taxon>
        <taxon>rosids</taxon>
        <taxon>fabids</taxon>
        <taxon>Fagales</taxon>
        <taxon>Juglandaceae</taxon>
        <taxon>Carya</taxon>
    </lineage>
</organism>
<keyword evidence="1" id="KW-1133">Transmembrane helix</keyword>
<dbReference type="PANTHER" id="PTHR47030:SF2">
    <property type="entry name" value="LIPASE CLASS 3 FAMILY PROTEIN"/>
    <property type="match status" value="1"/>
</dbReference>
<name>A0A922FYK9_CARIL</name>
<dbReference type="AlphaFoldDB" id="A0A922FYK9"/>
<feature type="transmembrane region" description="Helical" evidence="1">
    <location>
        <begin position="175"/>
        <end position="198"/>
    </location>
</feature>
<evidence type="ECO:0000256" key="1">
    <source>
        <dbReference type="SAM" id="Phobius"/>
    </source>
</evidence>
<proteinExistence type="predicted"/>
<evidence type="ECO:0000313" key="3">
    <source>
        <dbReference type="EMBL" id="KAG6730861.1"/>
    </source>
</evidence>
<feature type="transmembrane region" description="Helical" evidence="1">
    <location>
        <begin position="83"/>
        <end position="110"/>
    </location>
</feature>
<evidence type="ECO:0000259" key="2">
    <source>
        <dbReference type="Pfam" id="PF24057"/>
    </source>
</evidence>
<dbReference type="InterPro" id="IPR055782">
    <property type="entry name" value="DUF7358"/>
</dbReference>
<feature type="transmembrane region" description="Helical" evidence="1">
    <location>
        <begin position="116"/>
        <end position="133"/>
    </location>
</feature>
<accession>A0A922FYK9</accession>
<evidence type="ECO:0000313" key="4">
    <source>
        <dbReference type="Proteomes" id="UP000811246"/>
    </source>
</evidence>
<dbReference type="Proteomes" id="UP000811246">
    <property type="component" value="Chromosome 1"/>
</dbReference>
<protein>
    <recommendedName>
        <fullName evidence="2">DUF7358 domain-containing protein</fullName>
    </recommendedName>
</protein>
<dbReference type="PANTHER" id="PTHR47030">
    <property type="entry name" value="LIPASE CLASS 3 FAMILY PROTEIN"/>
    <property type="match status" value="1"/>
</dbReference>
<comment type="caution">
    <text evidence="3">The sequence shown here is derived from an EMBL/GenBank/DDBJ whole genome shotgun (WGS) entry which is preliminary data.</text>
</comment>
<dbReference type="Pfam" id="PF24057">
    <property type="entry name" value="DUF7358"/>
    <property type="match status" value="1"/>
</dbReference>
<keyword evidence="1" id="KW-0812">Transmembrane</keyword>
<dbReference type="EMBL" id="CM031825">
    <property type="protein sequence ID" value="KAG6730861.1"/>
    <property type="molecule type" value="Genomic_DNA"/>
</dbReference>
<feature type="domain" description="DUF7358" evidence="2">
    <location>
        <begin position="80"/>
        <end position="218"/>
    </location>
</feature>